<dbReference type="GO" id="GO:0005886">
    <property type="term" value="C:plasma membrane"/>
    <property type="evidence" value="ECO:0007669"/>
    <property type="project" value="TreeGrafter"/>
</dbReference>
<sequence>MQHAETTAPAVSPAPGEAAPGTHAARRANGRTIVRVINVKKEFQLGKHRVQALKGVDLEIMAGEYLSIMGPSGSGKSTLFNMIGGLDKPSEGKVFIDEVDVSQLDAYELAWLRNRKIGYIFQTFNLIPVMTALENVTLPMTFAGVHADEAARKGIELLKLVGLGERYQHKPLELSGGQQQRVAIARSLANDPAIVLADEPTGNLDLTTGEEIIDLLKTLSVERGVTIISATHDHKMLNVSDRVVFIRDGRVDRIQAREEMSIVIGAVGLSEEKRPFDGACPIE</sequence>
<evidence type="ECO:0000259" key="6">
    <source>
        <dbReference type="PROSITE" id="PS50893"/>
    </source>
</evidence>
<keyword evidence="8" id="KW-1185">Reference proteome</keyword>
<dbReference type="Gene3D" id="3.40.50.300">
    <property type="entry name" value="P-loop containing nucleotide triphosphate hydrolases"/>
    <property type="match status" value="1"/>
</dbReference>
<proteinExistence type="inferred from homology"/>
<evidence type="ECO:0000313" key="7">
    <source>
        <dbReference type="EMBL" id="AGW13981.1"/>
    </source>
</evidence>
<evidence type="ECO:0000313" key="8">
    <source>
        <dbReference type="Proteomes" id="UP000016587"/>
    </source>
</evidence>
<evidence type="ECO:0000256" key="2">
    <source>
        <dbReference type="ARBA" id="ARBA00022741"/>
    </source>
</evidence>
<dbReference type="AlphaFoldDB" id="T2GCX7"/>
<evidence type="ECO:0000256" key="4">
    <source>
        <dbReference type="ARBA" id="ARBA00038388"/>
    </source>
</evidence>
<dbReference type="STRING" id="1121448.DGI_2226"/>
<feature type="domain" description="ABC transporter" evidence="6">
    <location>
        <begin position="34"/>
        <end position="273"/>
    </location>
</feature>
<reference evidence="7 8" key="1">
    <citation type="journal article" date="2013" name="J. Bacteriol.">
        <title>Roles of HynAB and Ech, the only two hydrogenases found in the model sulfate reducer Desulfovibrio gigas.</title>
        <authorList>
            <person name="Morais-Silva F.O."/>
            <person name="Santos C.I."/>
            <person name="Rodrigues R."/>
            <person name="Pereira I.A."/>
            <person name="Rodrigues-Pousada C."/>
        </authorList>
    </citation>
    <scope>NUCLEOTIDE SEQUENCE [LARGE SCALE GENOMIC DNA]</scope>
    <source>
        <strain evidence="8">ATCC 19364 / DSM 1382 / NCIMB 9332 / VKM B-1759</strain>
    </source>
</reference>
<dbReference type="PATRIC" id="fig|1121448.10.peg.2179"/>
<dbReference type="PANTHER" id="PTHR24220:SF86">
    <property type="entry name" value="ABC TRANSPORTER ABCH.1"/>
    <property type="match status" value="1"/>
</dbReference>
<dbReference type="GO" id="GO:0005524">
    <property type="term" value="F:ATP binding"/>
    <property type="evidence" value="ECO:0007669"/>
    <property type="project" value="UniProtKB-KW"/>
</dbReference>
<dbReference type="Proteomes" id="UP000016587">
    <property type="component" value="Chromosome"/>
</dbReference>
<dbReference type="InterPro" id="IPR017871">
    <property type="entry name" value="ABC_transporter-like_CS"/>
</dbReference>
<accession>T2GCX7</accession>
<dbReference type="GO" id="GO:0022857">
    <property type="term" value="F:transmembrane transporter activity"/>
    <property type="evidence" value="ECO:0007669"/>
    <property type="project" value="TreeGrafter"/>
</dbReference>
<organism evidence="7 8">
    <name type="scientific">Megalodesulfovibrio gigas (strain ATCC 19364 / DSM 1382 / NCIMB 9332 / VKM B-1759)</name>
    <name type="common">Desulfovibrio gigas</name>
    <dbReference type="NCBI Taxonomy" id="1121448"/>
    <lineage>
        <taxon>Bacteria</taxon>
        <taxon>Pseudomonadati</taxon>
        <taxon>Thermodesulfobacteriota</taxon>
        <taxon>Desulfovibrionia</taxon>
        <taxon>Desulfovibrionales</taxon>
        <taxon>Desulfovibrionaceae</taxon>
        <taxon>Megalodesulfovibrio</taxon>
    </lineage>
</organism>
<reference evidence="8" key="2">
    <citation type="submission" date="2013-07" db="EMBL/GenBank/DDBJ databases">
        <authorList>
            <person name="Morais-Silva F.O."/>
            <person name="Rezende A.M."/>
            <person name="Pimentel C."/>
            <person name="Resende D.M."/>
            <person name="Santos C.I."/>
            <person name="Clemente C."/>
            <person name="de Oliveira L.M."/>
            <person name="da Silva S.M."/>
            <person name="Costa D.A."/>
            <person name="Varela-Raposo A."/>
            <person name="Horacio E.C.A."/>
            <person name="Matos M."/>
            <person name="Flores O."/>
            <person name="Ruiz J.C."/>
            <person name="Rodrigues-Pousada C."/>
        </authorList>
    </citation>
    <scope>NUCLEOTIDE SEQUENCE [LARGE SCALE GENOMIC DNA]</scope>
    <source>
        <strain evidence="8">ATCC 19364 / DSM 1382 / NCIMB 9332 / VKM B-1759</strain>
    </source>
</reference>
<dbReference type="GO" id="GO:0098796">
    <property type="term" value="C:membrane protein complex"/>
    <property type="evidence" value="ECO:0007669"/>
    <property type="project" value="UniProtKB-ARBA"/>
</dbReference>
<name>T2GCX7_MEGG1</name>
<dbReference type="SMART" id="SM00382">
    <property type="entry name" value="AAA"/>
    <property type="match status" value="1"/>
</dbReference>
<dbReference type="PROSITE" id="PS50893">
    <property type="entry name" value="ABC_TRANSPORTER_2"/>
    <property type="match status" value="1"/>
</dbReference>
<dbReference type="HOGENOM" id="CLU_000604_1_22_7"/>
<dbReference type="PROSITE" id="PS00211">
    <property type="entry name" value="ABC_TRANSPORTER_1"/>
    <property type="match status" value="1"/>
</dbReference>
<dbReference type="CDD" id="cd03255">
    <property type="entry name" value="ABC_MJ0796_LolCDE_FtsE"/>
    <property type="match status" value="1"/>
</dbReference>
<gene>
    <name evidence="7" type="ORF">DGI_2226</name>
</gene>
<dbReference type="InterPro" id="IPR027417">
    <property type="entry name" value="P-loop_NTPase"/>
</dbReference>
<dbReference type="InterPro" id="IPR003439">
    <property type="entry name" value="ABC_transporter-like_ATP-bd"/>
</dbReference>
<evidence type="ECO:0000256" key="3">
    <source>
        <dbReference type="ARBA" id="ARBA00022840"/>
    </source>
</evidence>
<evidence type="ECO:0000256" key="5">
    <source>
        <dbReference type="SAM" id="MobiDB-lite"/>
    </source>
</evidence>
<keyword evidence="1" id="KW-0813">Transport</keyword>
<dbReference type="SUPFAM" id="SSF52540">
    <property type="entry name" value="P-loop containing nucleoside triphosphate hydrolases"/>
    <property type="match status" value="1"/>
</dbReference>
<dbReference type="InterPro" id="IPR015854">
    <property type="entry name" value="ABC_transpr_LolD-like"/>
</dbReference>
<comment type="similarity">
    <text evidence="4">Belongs to the ABC transporter superfamily. Macrolide exporter (TC 3.A.1.122) family.</text>
</comment>
<dbReference type="OrthoDB" id="9809450at2"/>
<dbReference type="RefSeq" id="WP_021760927.1">
    <property type="nucleotide sequence ID" value="NC_022444.1"/>
</dbReference>
<dbReference type="eggNOG" id="COG1136">
    <property type="taxonomic scope" value="Bacteria"/>
</dbReference>
<keyword evidence="2" id="KW-0547">Nucleotide-binding</keyword>
<protein>
    <submittedName>
        <fullName evidence="7">Putative ABC transporter related protein</fullName>
    </submittedName>
</protein>
<dbReference type="KEGG" id="dgg:DGI_2226"/>
<dbReference type="PANTHER" id="PTHR24220">
    <property type="entry name" value="IMPORT ATP-BINDING PROTEIN"/>
    <property type="match status" value="1"/>
</dbReference>
<evidence type="ECO:0000256" key="1">
    <source>
        <dbReference type="ARBA" id="ARBA00022448"/>
    </source>
</evidence>
<dbReference type="EMBL" id="CP006585">
    <property type="protein sequence ID" value="AGW13981.1"/>
    <property type="molecule type" value="Genomic_DNA"/>
</dbReference>
<dbReference type="FunFam" id="3.40.50.300:FF:000032">
    <property type="entry name" value="Export ABC transporter ATP-binding protein"/>
    <property type="match status" value="1"/>
</dbReference>
<dbReference type="Pfam" id="PF00005">
    <property type="entry name" value="ABC_tran"/>
    <property type="match status" value="1"/>
</dbReference>
<feature type="region of interest" description="Disordered" evidence="5">
    <location>
        <begin position="1"/>
        <end position="25"/>
    </location>
</feature>
<keyword evidence="3" id="KW-0067">ATP-binding</keyword>
<dbReference type="GO" id="GO:0016887">
    <property type="term" value="F:ATP hydrolysis activity"/>
    <property type="evidence" value="ECO:0007669"/>
    <property type="project" value="InterPro"/>
</dbReference>
<dbReference type="InterPro" id="IPR017911">
    <property type="entry name" value="MacB-like_ATP-bd"/>
</dbReference>
<dbReference type="InterPro" id="IPR003593">
    <property type="entry name" value="AAA+_ATPase"/>
</dbReference>